<dbReference type="Proteomes" id="UP001614264">
    <property type="component" value="Unassembled WGS sequence"/>
</dbReference>
<dbReference type="EMBL" id="JBITPR010000060">
    <property type="protein sequence ID" value="MFI7875432.1"/>
    <property type="molecule type" value="Genomic_DNA"/>
</dbReference>
<accession>A0ABW8BK67</accession>
<protein>
    <submittedName>
        <fullName evidence="2">Nuclear transport factor 2 family protein</fullName>
    </submittedName>
</protein>
<dbReference type="Gene3D" id="3.10.450.50">
    <property type="match status" value="1"/>
</dbReference>
<keyword evidence="3" id="KW-1185">Reference proteome</keyword>
<dbReference type="SUPFAM" id="SSF54427">
    <property type="entry name" value="NTF2-like"/>
    <property type="match status" value="1"/>
</dbReference>
<name>A0ABW8BK67_9ACTN</name>
<comment type="caution">
    <text evidence="2">The sequence shown here is derived from an EMBL/GenBank/DDBJ whole genome shotgun (WGS) entry which is preliminary data.</text>
</comment>
<proteinExistence type="predicted"/>
<dbReference type="Pfam" id="PF13577">
    <property type="entry name" value="SnoaL_4"/>
    <property type="match status" value="1"/>
</dbReference>
<evidence type="ECO:0000313" key="2">
    <source>
        <dbReference type="EMBL" id="MFI7875432.1"/>
    </source>
</evidence>
<reference evidence="2 3" key="1">
    <citation type="submission" date="2024-07" db="EMBL/GenBank/DDBJ databases">
        <title>Whole genome sequencing of Prodigiosin pigment-producing Streptomyces salinarius isolated from rhizosphere soil of Arachis hypogaea.</title>
        <authorList>
            <person name="Vidhya A."/>
            <person name="Ramya S."/>
        </authorList>
    </citation>
    <scope>NUCLEOTIDE SEQUENCE [LARGE SCALE GENOMIC DNA]</scope>
    <source>
        <strain evidence="2 3">VRMG2420</strain>
    </source>
</reference>
<dbReference type="RefSeq" id="WP_125628768.1">
    <property type="nucleotide sequence ID" value="NZ_JAXLNW010000010.1"/>
</dbReference>
<dbReference type="InterPro" id="IPR037401">
    <property type="entry name" value="SnoaL-like"/>
</dbReference>
<evidence type="ECO:0000259" key="1">
    <source>
        <dbReference type="Pfam" id="PF13577"/>
    </source>
</evidence>
<sequence>MQLTESPRTVDTVTADAVQELIDRQEIVDVLHRFALGRDLKDPDLFRSAFTHDAEFDFRPVGARIGLEFPVMHGVDMITQVVMDPEAGLDTSHTVTNCRARITGDEALLTALVEAQHLPGADHSRHLLLKNVYDVALVRDGQRWLARRITVDNLWFTGDPQVILGR</sequence>
<evidence type="ECO:0000313" key="3">
    <source>
        <dbReference type="Proteomes" id="UP001614264"/>
    </source>
</evidence>
<organism evidence="2 3">
    <name type="scientific">Streptomyces salinarius</name>
    <dbReference type="NCBI Taxonomy" id="2762598"/>
    <lineage>
        <taxon>Bacteria</taxon>
        <taxon>Bacillati</taxon>
        <taxon>Actinomycetota</taxon>
        <taxon>Actinomycetes</taxon>
        <taxon>Kitasatosporales</taxon>
        <taxon>Streptomycetaceae</taxon>
        <taxon>Streptomyces</taxon>
    </lineage>
</organism>
<feature type="domain" description="SnoaL-like" evidence="1">
    <location>
        <begin position="19"/>
        <end position="148"/>
    </location>
</feature>
<dbReference type="InterPro" id="IPR032710">
    <property type="entry name" value="NTF2-like_dom_sf"/>
</dbReference>
<gene>
    <name evidence="2" type="ORF">AB4829_33175</name>
</gene>